<proteinExistence type="inferred from homology"/>
<accession>A0A9X3MTB5</accession>
<name>A0A9X3MTB5_9ACTN</name>
<dbReference type="EMBL" id="JAPDOD010000002">
    <property type="protein sequence ID" value="MDA0159293.1"/>
    <property type="molecule type" value="Genomic_DNA"/>
</dbReference>
<evidence type="ECO:0000313" key="5">
    <source>
        <dbReference type="Proteomes" id="UP001149140"/>
    </source>
</evidence>
<evidence type="ECO:0000259" key="3">
    <source>
        <dbReference type="Pfam" id="PF08327"/>
    </source>
</evidence>
<keyword evidence="5" id="KW-1185">Reference proteome</keyword>
<dbReference type="InterPro" id="IPR013538">
    <property type="entry name" value="ASHA1/2-like_C"/>
</dbReference>
<evidence type="ECO:0000313" key="4">
    <source>
        <dbReference type="EMBL" id="MDA0159293.1"/>
    </source>
</evidence>
<dbReference type="AlphaFoldDB" id="A0A9X3MTB5"/>
<dbReference type="RefSeq" id="WP_270037970.1">
    <property type="nucleotide sequence ID" value="NZ_JAPDOD010000002.1"/>
</dbReference>
<comment type="caution">
    <text evidence="4">The sequence shown here is derived from an EMBL/GenBank/DDBJ whole genome shotgun (WGS) entry which is preliminary data.</text>
</comment>
<feature type="region of interest" description="Disordered" evidence="2">
    <location>
        <begin position="58"/>
        <end position="78"/>
    </location>
</feature>
<feature type="domain" description="Activator of Hsp90 ATPase homologue 1/2-like C-terminal" evidence="3">
    <location>
        <begin position="12"/>
        <end position="132"/>
    </location>
</feature>
<dbReference type="Gene3D" id="3.30.530.20">
    <property type="match status" value="1"/>
</dbReference>
<evidence type="ECO:0000256" key="1">
    <source>
        <dbReference type="ARBA" id="ARBA00006817"/>
    </source>
</evidence>
<sequence>MARDLSITRVYNATPQQLWDAWTQPEQLARWWGKRGWNAKPESIELDVRPGGTFRVTTVSDEDGSEMTNEGTYDEVQPPHRLTFGETVVTFTKLDDGRTEMHFHTTTEAQDELFQRMSKGVESAFDRLEEALAP</sequence>
<gene>
    <name evidence="4" type="ORF">OM076_03360</name>
</gene>
<comment type="similarity">
    <text evidence="1">Belongs to the AHA1 family.</text>
</comment>
<dbReference type="InterPro" id="IPR023393">
    <property type="entry name" value="START-like_dom_sf"/>
</dbReference>
<organism evidence="4 5">
    <name type="scientific">Solirubrobacter ginsenosidimutans</name>
    <dbReference type="NCBI Taxonomy" id="490573"/>
    <lineage>
        <taxon>Bacteria</taxon>
        <taxon>Bacillati</taxon>
        <taxon>Actinomycetota</taxon>
        <taxon>Thermoleophilia</taxon>
        <taxon>Solirubrobacterales</taxon>
        <taxon>Solirubrobacteraceae</taxon>
        <taxon>Solirubrobacter</taxon>
    </lineage>
</organism>
<reference evidence="4" key="1">
    <citation type="submission" date="2022-10" db="EMBL/GenBank/DDBJ databases">
        <title>The WGS of Solirubrobacter ginsenosidimutans DSM 21036.</title>
        <authorList>
            <person name="Jiang Z."/>
        </authorList>
    </citation>
    <scope>NUCLEOTIDE SEQUENCE</scope>
    <source>
        <strain evidence="4">DSM 21036</strain>
    </source>
</reference>
<evidence type="ECO:0000256" key="2">
    <source>
        <dbReference type="SAM" id="MobiDB-lite"/>
    </source>
</evidence>
<dbReference type="Proteomes" id="UP001149140">
    <property type="component" value="Unassembled WGS sequence"/>
</dbReference>
<dbReference type="SUPFAM" id="SSF55961">
    <property type="entry name" value="Bet v1-like"/>
    <property type="match status" value="1"/>
</dbReference>
<protein>
    <submittedName>
        <fullName evidence="4">SRPBCC domain-containing protein</fullName>
    </submittedName>
</protein>
<dbReference type="Pfam" id="PF08327">
    <property type="entry name" value="AHSA1"/>
    <property type="match status" value="1"/>
</dbReference>